<evidence type="ECO:0000313" key="4">
    <source>
        <dbReference type="EMBL" id="AEK57855.1"/>
    </source>
</evidence>
<dbReference type="InterPro" id="IPR004437">
    <property type="entry name" value="ParB/RepB/Spo0J"/>
</dbReference>
<dbReference type="STRING" id="990288.Atc_1206"/>
<evidence type="ECO:0000256" key="2">
    <source>
        <dbReference type="SAM" id="MobiDB-lite"/>
    </source>
</evidence>
<dbReference type="AlphaFoldDB" id="F9ZMU6"/>
<accession>F9ZMU6</accession>
<dbReference type="OrthoDB" id="5292174at2"/>
<dbReference type="PANTHER" id="PTHR33375:SF1">
    <property type="entry name" value="CHROMOSOME-PARTITIONING PROTEIN PARB-RELATED"/>
    <property type="match status" value="1"/>
</dbReference>
<dbReference type="CDD" id="cd00093">
    <property type="entry name" value="HTH_XRE"/>
    <property type="match status" value="1"/>
</dbReference>
<reference evidence="4 5" key="1">
    <citation type="journal article" date="2011" name="J. Genet. Genomics">
        <title>Unraveling the Acidithiobacillus caldus complete genome and its central metabolisms for carbon assimilation.</title>
        <authorList>
            <person name="You X.Y."/>
            <person name="Guo X."/>
            <person name="Zheng H.J."/>
            <person name="Zhang M.J."/>
            <person name="Liu L.J."/>
            <person name="Zhu Y.Q."/>
            <person name="Zhu B."/>
            <person name="Wang S.Y."/>
            <person name="Zhao G.P."/>
            <person name="Poetsch A."/>
            <person name="Jiang C.Y."/>
            <person name="Liu S.J."/>
        </authorList>
    </citation>
    <scope>NUCLEOTIDE SEQUENCE [LARGE SCALE GENOMIC DNA]</scope>
    <source>
        <strain evidence="4 5">SM-1</strain>
    </source>
</reference>
<evidence type="ECO:0000313" key="5">
    <source>
        <dbReference type="Proteomes" id="UP000006135"/>
    </source>
</evidence>
<comment type="similarity">
    <text evidence="1">Belongs to the ParB family.</text>
</comment>
<keyword evidence="5" id="KW-1185">Reference proteome</keyword>
<dbReference type="InterPro" id="IPR050336">
    <property type="entry name" value="Chromosome_partition/occlusion"/>
</dbReference>
<dbReference type="Gene3D" id="1.10.10.730">
    <property type="entry name" value="KorB DNA-binding domain"/>
    <property type="match status" value="1"/>
</dbReference>
<feature type="compositionally biased region" description="Basic and acidic residues" evidence="2">
    <location>
        <begin position="366"/>
        <end position="375"/>
    </location>
</feature>
<dbReference type="SUPFAM" id="SSF110849">
    <property type="entry name" value="ParB/Sulfiredoxin"/>
    <property type="match status" value="1"/>
</dbReference>
<dbReference type="InterPro" id="IPR042075">
    <property type="entry name" value="KorB_DNA-db"/>
</dbReference>
<organism evidence="4 5">
    <name type="scientific">Acidithiobacillus caldus (strain SM-1)</name>
    <dbReference type="NCBI Taxonomy" id="990288"/>
    <lineage>
        <taxon>Bacteria</taxon>
        <taxon>Pseudomonadati</taxon>
        <taxon>Pseudomonadota</taxon>
        <taxon>Acidithiobacillia</taxon>
        <taxon>Acidithiobacillales</taxon>
        <taxon>Acidithiobacillaceae</taxon>
        <taxon>Acidithiobacillus</taxon>
    </lineage>
</organism>
<dbReference type="GO" id="GO:0003677">
    <property type="term" value="F:DNA binding"/>
    <property type="evidence" value="ECO:0007669"/>
    <property type="project" value="InterPro"/>
</dbReference>
<dbReference type="InterPro" id="IPR036086">
    <property type="entry name" value="ParB/Sulfiredoxin_sf"/>
</dbReference>
<dbReference type="Gene3D" id="3.90.1530.30">
    <property type="match status" value="1"/>
</dbReference>
<evidence type="ECO:0000259" key="3">
    <source>
        <dbReference type="SMART" id="SM00470"/>
    </source>
</evidence>
<dbReference type="Proteomes" id="UP000006135">
    <property type="component" value="Chromosome"/>
</dbReference>
<dbReference type="PANTHER" id="PTHR33375">
    <property type="entry name" value="CHROMOSOME-PARTITIONING PROTEIN PARB-RELATED"/>
    <property type="match status" value="1"/>
</dbReference>
<dbReference type="CDD" id="cd16393">
    <property type="entry name" value="SPO0J_N"/>
    <property type="match status" value="1"/>
</dbReference>
<name>F9ZMU6_ACICS</name>
<dbReference type="GeneID" id="92931201"/>
<dbReference type="SMART" id="SM00470">
    <property type="entry name" value="ParB"/>
    <property type="match status" value="1"/>
</dbReference>
<feature type="compositionally biased region" description="Basic and acidic residues" evidence="2">
    <location>
        <begin position="252"/>
        <end position="261"/>
    </location>
</feature>
<dbReference type="InterPro" id="IPR001387">
    <property type="entry name" value="Cro/C1-type_HTH"/>
</dbReference>
<dbReference type="GO" id="GO:0007059">
    <property type="term" value="P:chromosome segregation"/>
    <property type="evidence" value="ECO:0007669"/>
    <property type="project" value="TreeGrafter"/>
</dbReference>
<dbReference type="GO" id="GO:0005694">
    <property type="term" value="C:chromosome"/>
    <property type="evidence" value="ECO:0007669"/>
    <property type="project" value="TreeGrafter"/>
</dbReference>
<dbReference type="SMR" id="F9ZMU6"/>
<dbReference type="HOGENOM" id="CLU_631104_0_0_6"/>
<dbReference type="InterPro" id="IPR003115">
    <property type="entry name" value="ParB_N"/>
</dbReference>
<feature type="region of interest" description="Disordered" evidence="2">
    <location>
        <begin position="252"/>
        <end position="387"/>
    </location>
</feature>
<dbReference type="KEGG" id="acu:Atc_1206"/>
<gene>
    <name evidence="4" type="ordered locus">Atc_1206</name>
</gene>
<sequence length="430" mass="46502">MSKANTDLMSGLDLSEIRSVLKKDTAPSPENGGMQVLSLALDAVEPDPNQPRRQMEASGDGQRLEDLAESILEHGILQPITVEQIGEDRYRIVSGERRYRAALIARDSGKPCARAGYDLTKIPAIVVQIQGDQNRLEMQLVENIAREDMSDDDIAEALHILMDTCGLSKADVARRLGRDRAWVSRILSRTNPEAKALAARLGIPLSDIGAFELNKLLSWQGDPDKDGWLDDLADALRDGGPFSRTLMTEIENRHLHPEPASRELVSQEPVSREPVSREPVVSLGEPTSDDSGAPDGDTDEAVSDDSPSHSAAETVSEPETEQPLHAAAQSRTVQPPAAAQPPTEPDTTKVGEEDQDEESDGAGYLDEERSRHRPDGDEEAPVVGDADTRTITLTVPYALAAVIIAQVDGEGGEVTAERLLDALERVASAQ</sequence>
<dbReference type="NCBIfam" id="TIGR00180">
    <property type="entry name" value="parB_part"/>
    <property type="match status" value="1"/>
</dbReference>
<proteinExistence type="inferred from homology"/>
<dbReference type="EMBL" id="CP002573">
    <property type="protein sequence ID" value="AEK57855.1"/>
    <property type="molecule type" value="Genomic_DNA"/>
</dbReference>
<evidence type="ECO:0000256" key="1">
    <source>
        <dbReference type="ARBA" id="ARBA00006295"/>
    </source>
</evidence>
<dbReference type="Pfam" id="PF02195">
    <property type="entry name" value="ParB_N"/>
    <property type="match status" value="1"/>
</dbReference>
<feature type="domain" description="ParB-like N-terminal" evidence="3">
    <location>
        <begin position="37"/>
        <end position="144"/>
    </location>
</feature>
<dbReference type="RefSeq" id="WP_014002725.1">
    <property type="nucleotide sequence ID" value="NC_015850.1"/>
</dbReference>
<protein>
    <submittedName>
        <fullName evidence="4">ParB-like partition protein</fullName>
    </submittedName>
</protein>